<evidence type="ECO:0000256" key="1">
    <source>
        <dbReference type="ARBA" id="ARBA00022729"/>
    </source>
</evidence>
<evidence type="ECO:0000259" key="3">
    <source>
        <dbReference type="PROSITE" id="PS51352"/>
    </source>
</evidence>
<sequence length="176" mass="19533">MTAPTMSSLSRLLVLLALVLVTGVAALASSSSASRGWNDSIEWVKPKEFDISINTKPIVYLFHKTWCGACKQFKASMNSGSKDVEDVVDFSKKFAMVNIEDDEAAPFGQEFSPDGGYIPRVIFAKPDGTPVKGLKNDGGNPRFKYFYSNPLELRRAMRNALDEMTPDWRNEGKTEL</sequence>
<proteinExistence type="predicted"/>
<keyword evidence="5" id="KW-1185">Reference proteome</keyword>
<dbReference type="OrthoDB" id="262308at2759"/>
<name>A0A830HZC0_9CHLO</name>
<evidence type="ECO:0000313" key="5">
    <source>
        <dbReference type="Proteomes" id="UP000660262"/>
    </source>
</evidence>
<dbReference type="PANTHER" id="PTHR15337:SF11">
    <property type="entry name" value="THIOREDOXIN DOMAIN-CONTAINING PROTEIN"/>
    <property type="match status" value="1"/>
</dbReference>
<organism evidence="4 5">
    <name type="scientific">Pycnococcus provasolii</name>
    <dbReference type="NCBI Taxonomy" id="41880"/>
    <lineage>
        <taxon>Eukaryota</taxon>
        <taxon>Viridiplantae</taxon>
        <taxon>Chlorophyta</taxon>
        <taxon>Pseudoscourfieldiophyceae</taxon>
        <taxon>Pseudoscourfieldiales</taxon>
        <taxon>Pycnococcaceae</taxon>
        <taxon>Pycnococcus</taxon>
    </lineage>
</organism>
<dbReference type="GO" id="GO:0005783">
    <property type="term" value="C:endoplasmic reticulum"/>
    <property type="evidence" value="ECO:0007669"/>
    <property type="project" value="TreeGrafter"/>
</dbReference>
<dbReference type="AlphaFoldDB" id="A0A830HZC0"/>
<dbReference type="InterPro" id="IPR013766">
    <property type="entry name" value="Thioredoxin_domain"/>
</dbReference>
<comment type="caution">
    <text evidence="4">The sequence shown here is derived from an EMBL/GenBank/DDBJ whole genome shotgun (WGS) entry which is preliminary data.</text>
</comment>
<dbReference type="PROSITE" id="PS51352">
    <property type="entry name" value="THIOREDOXIN_2"/>
    <property type="match status" value="1"/>
</dbReference>
<dbReference type="EMBL" id="BNJQ01000041">
    <property type="protein sequence ID" value="GHP12358.1"/>
    <property type="molecule type" value="Genomic_DNA"/>
</dbReference>
<feature type="chain" id="PRO_5032519204" description="Thioredoxin domain-containing protein" evidence="2">
    <location>
        <begin position="27"/>
        <end position="176"/>
    </location>
</feature>
<dbReference type="Proteomes" id="UP000660262">
    <property type="component" value="Unassembled WGS sequence"/>
</dbReference>
<accession>A0A830HZC0</accession>
<reference evidence="4" key="1">
    <citation type="submission" date="2020-10" db="EMBL/GenBank/DDBJ databases">
        <title>Unveiling of a novel bifunctional photoreceptor, Dualchrome1, isolated from a cosmopolitan green alga.</title>
        <authorList>
            <person name="Suzuki S."/>
            <person name="Kawachi M."/>
        </authorList>
    </citation>
    <scope>NUCLEOTIDE SEQUENCE</scope>
    <source>
        <strain evidence="4">NIES 2893</strain>
    </source>
</reference>
<dbReference type="Gene3D" id="3.40.30.10">
    <property type="entry name" value="Glutaredoxin"/>
    <property type="match status" value="1"/>
</dbReference>
<gene>
    <name evidence="4" type="ORF">PPROV_001108600</name>
</gene>
<dbReference type="PANTHER" id="PTHR15337">
    <property type="entry name" value="ANTERIOR GRADIENT PROTEIN-RELATED"/>
    <property type="match status" value="1"/>
</dbReference>
<dbReference type="InterPro" id="IPR036249">
    <property type="entry name" value="Thioredoxin-like_sf"/>
</dbReference>
<feature type="signal peptide" evidence="2">
    <location>
        <begin position="1"/>
        <end position="26"/>
    </location>
</feature>
<protein>
    <recommendedName>
        <fullName evidence="3">Thioredoxin domain-containing protein</fullName>
    </recommendedName>
</protein>
<evidence type="ECO:0000313" key="4">
    <source>
        <dbReference type="EMBL" id="GHP12358.1"/>
    </source>
</evidence>
<dbReference type="SUPFAM" id="SSF52833">
    <property type="entry name" value="Thioredoxin-like"/>
    <property type="match status" value="1"/>
</dbReference>
<dbReference type="Pfam" id="PF13899">
    <property type="entry name" value="Thioredoxin_7"/>
    <property type="match status" value="1"/>
</dbReference>
<feature type="domain" description="Thioredoxin" evidence="3">
    <location>
        <begin position="20"/>
        <end position="166"/>
    </location>
</feature>
<dbReference type="InterPro" id="IPR051099">
    <property type="entry name" value="AGR/TXD"/>
</dbReference>
<evidence type="ECO:0000256" key="2">
    <source>
        <dbReference type="SAM" id="SignalP"/>
    </source>
</evidence>
<keyword evidence="1 2" id="KW-0732">Signal</keyword>